<gene>
    <name evidence="2" type="ORF">AKJ62_00655</name>
</gene>
<evidence type="ECO:0000256" key="1">
    <source>
        <dbReference type="SAM" id="MobiDB-lite"/>
    </source>
</evidence>
<accession>A0A133U8J8</accession>
<keyword evidence="3" id="KW-1185">Reference proteome</keyword>
<organism evidence="2 3">
    <name type="scientific">candidate division MSBL1 archaeon SCGC-AAA259D14</name>
    <dbReference type="NCBI Taxonomy" id="1698261"/>
    <lineage>
        <taxon>Archaea</taxon>
        <taxon>Methanobacteriati</taxon>
        <taxon>Methanobacteriota</taxon>
        <taxon>candidate division MSBL1</taxon>
    </lineage>
</organism>
<proteinExistence type="predicted"/>
<feature type="compositionally biased region" description="Basic and acidic residues" evidence="1">
    <location>
        <begin position="1"/>
        <end position="13"/>
    </location>
</feature>
<reference evidence="2 3" key="1">
    <citation type="journal article" date="2016" name="Sci. Rep.">
        <title>Metabolic traits of an uncultured archaeal lineage -MSBL1- from brine pools of the Red Sea.</title>
        <authorList>
            <person name="Mwirichia R."/>
            <person name="Alam I."/>
            <person name="Rashid M."/>
            <person name="Vinu M."/>
            <person name="Ba-Alawi W."/>
            <person name="Anthony Kamau A."/>
            <person name="Kamanda Ngugi D."/>
            <person name="Goker M."/>
            <person name="Klenk H.P."/>
            <person name="Bajic V."/>
            <person name="Stingl U."/>
        </authorList>
    </citation>
    <scope>NUCLEOTIDE SEQUENCE [LARGE SCALE GENOMIC DNA]</scope>
    <source>
        <strain evidence="2">SCGC-AAA259D14</strain>
    </source>
</reference>
<feature type="region of interest" description="Disordered" evidence="1">
    <location>
        <begin position="1"/>
        <end position="24"/>
    </location>
</feature>
<evidence type="ECO:0000313" key="3">
    <source>
        <dbReference type="Proteomes" id="UP000070589"/>
    </source>
</evidence>
<protein>
    <submittedName>
        <fullName evidence="2">Uncharacterized protein</fullName>
    </submittedName>
</protein>
<evidence type="ECO:0000313" key="2">
    <source>
        <dbReference type="EMBL" id="KXA90514.1"/>
    </source>
</evidence>
<dbReference type="AlphaFoldDB" id="A0A133U8J8"/>
<name>A0A133U8J8_9EURY</name>
<sequence>MSLLVRARDDRKATPGITELSPPRARIDGEACDLDVGSSHPGRAAAAKGRVVRPLKRIVSWV</sequence>
<dbReference type="Proteomes" id="UP000070589">
    <property type="component" value="Unassembled WGS sequence"/>
</dbReference>
<comment type="caution">
    <text evidence="2">The sequence shown here is derived from an EMBL/GenBank/DDBJ whole genome shotgun (WGS) entry which is preliminary data.</text>
</comment>
<dbReference type="EMBL" id="LHXL01000004">
    <property type="protein sequence ID" value="KXA90514.1"/>
    <property type="molecule type" value="Genomic_DNA"/>
</dbReference>